<evidence type="ECO:0000313" key="6">
    <source>
        <dbReference type="EMBL" id="KXU36184.1"/>
    </source>
</evidence>
<protein>
    <recommendedName>
        <fullName evidence="4">Glucosamine-6-phosphate deaminase</fullName>
        <ecNumber evidence="4">3.5.99.6</ecNumber>
    </recommendedName>
    <alternativeName>
        <fullName evidence="4">GlcN6P deaminase</fullName>
        <shortName evidence="4">GNPDA</shortName>
    </alternativeName>
    <alternativeName>
        <fullName evidence="4">Glucosamine-6-phosphate isomerase</fullName>
    </alternativeName>
</protein>
<dbReference type="NCBIfam" id="TIGR00502">
    <property type="entry name" value="nagB"/>
    <property type="match status" value="1"/>
</dbReference>
<accession>A0A139SNV8</accession>
<evidence type="ECO:0000256" key="4">
    <source>
        <dbReference type="HAMAP-Rule" id="MF_01241"/>
    </source>
</evidence>
<comment type="pathway">
    <text evidence="4">Amino-sugar metabolism; N-acetylneuraminate degradation; D-fructose 6-phosphate from N-acetylneuraminate: step 5/5.</text>
</comment>
<dbReference type="NCBIfam" id="NF001684">
    <property type="entry name" value="PRK00443.1-4"/>
    <property type="match status" value="1"/>
</dbReference>
<dbReference type="GO" id="GO:0004342">
    <property type="term" value="F:glucosamine-6-phosphate deaminase activity"/>
    <property type="evidence" value="ECO:0007669"/>
    <property type="project" value="UniProtKB-UniRule"/>
</dbReference>
<evidence type="ECO:0000313" key="7">
    <source>
        <dbReference type="Proteomes" id="UP000071392"/>
    </source>
</evidence>
<dbReference type="FunFam" id="3.40.50.1360:FF:000003">
    <property type="entry name" value="Glucosamine-6-phosphate deaminase"/>
    <property type="match status" value="1"/>
</dbReference>
<organism evidence="6 7">
    <name type="scientific">Cephaloticoccus capnophilus</name>
    <dbReference type="NCBI Taxonomy" id="1548208"/>
    <lineage>
        <taxon>Bacteria</taxon>
        <taxon>Pseudomonadati</taxon>
        <taxon>Verrucomicrobiota</taxon>
        <taxon>Opitutia</taxon>
        <taxon>Opitutales</taxon>
        <taxon>Opitutaceae</taxon>
        <taxon>Cephaloticoccus</taxon>
    </lineage>
</organism>
<evidence type="ECO:0000256" key="3">
    <source>
        <dbReference type="ARBA" id="ARBA00023277"/>
    </source>
</evidence>
<dbReference type="EC" id="3.5.99.6" evidence="4"/>
<dbReference type="RefSeq" id="WP_068711460.1">
    <property type="nucleotide sequence ID" value="NZ_LSZP01000030.1"/>
</dbReference>
<feature type="active site" description="For ring-opening step" evidence="4">
    <location>
        <position position="143"/>
    </location>
</feature>
<feature type="domain" description="Glucosamine/galactosamine-6-phosphate isomerase" evidence="5">
    <location>
        <begin position="17"/>
        <end position="225"/>
    </location>
</feature>
<dbReference type="OrthoDB" id="9791139at2"/>
<evidence type="ECO:0000259" key="5">
    <source>
        <dbReference type="Pfam" id="PF01182"/>
    </source>
</evidence>
<name>A0A139SNV8_9BACT</name>
<dbReference type="PANTHER" id="PTHR11280">
    <property type="entry name" value="GLUCOSAMINE-6-PHOSPHATE ISOMERASE"/>
    <property type="match status" value="1"/>
</dbReference>
<proteinExistence type="inferred from homology"/>
<keyword evidence="7" id="KW-1185">Reference proteome</keyword>
<evidence type="ECO:0000256" key="2">
    <source>
        <dbReference type="ARBA" id="ARBA00022801"/>
    </source>
</evidence>
<sequence>MEILIQPNPEAGCLLAAKIMARVVREKPTAVLGLATGRTPLQLYNELIRMHRDDGLDFSKVTTFNLDEYVGLPGTHPQSYRHFMDEHLFRHINIDRARTHVPDGTAADLQAECRSYEQRIADAGGIDIQLLGLGRNGHIGFNEPTGSLRSRTWVKILSEQTLRDNSEVFGSDERGMPKQAITMGVGTILDARQCLLLAFGPSKVRAVAHMIEGPLAAICPGSALQMHPRAIVLLDENSAAGLRYADHYRWIDQHKLDWQRHHA</sequence>
<gene>
    <name evidence="4" type="primary">nagB</name>
    <name evidence="6" type="ORF">AXK12_03995</name>
</gene>
<dbReference type="GO" id="GO:0042802">
    <property type="term" value="F:identical protein binding"/>
    <property type="evidence" value="ECO:0007669"/>
    <property type="project" value="TreeGrafter"/>
</dbReference>
<dbReference type="GO" id="GO:0005975">
    <property type="term" value="P:carbohydrate metabolic process"/>
    <property type="evidence" value="ECO:0007669"/>
    <property type="project" value="InterPro"/>
</dbReference>
<dbReference type="PROSITE" id="PS01161">
    <property type="entry name" value="GLC_GALNAC_ISOMERASE"/>
    <property type="match status" value="1"/>
</dbReference>
<dbReference type="CDD" id="cd01399">
    <property type="entry name" value="GlcN6P_deaminase"/>
    <property type="match status" value="1"/>
</dbReference>
<feature type="active site" description="Proton acceptor; for enolization step" evidence="4">
    <location>
        <position position="67"/>
    </location>
</feature>
<dbReference type="SUPFAM" id="SSF100950">
    <property type="entry name" value="NagB/RpiA/CoA transferase-like"/>
    <property type="match status" value="1"/>
</dbReference>
<comment type="caution">
    <text evidence="4">Lacks conserved residue(s) required for the propagation of feature annotation.</text>
</comment>
<dbReference type="STRING" id="1548208.AXK12_03995"/>
<evidence type="ECO:0000256" key="1">
    <source>
        <dbReference type="ARBA" id="ARBA00000644"/>
    </source>
</evidence>
<dbReference type="Proteomes" id="UP000071392">
    <property type="component" value="Unassembled WGS sequence"/>
</dbReference>
<keyword evidence="2 4" id="KW-0378">Hydrolase</keyword>
<reference evidence="6 7" key="1">
    <citation type="submission" date="2016-02" db="EMBL/GenBank/DDBJ databases">
        <authorList>
            <person name="Wen L."/>
            <person name="He K."/>
            <person name="Yang H."/>
        </authorList>
    </citation>
    <scope>NUCLEOTIDE SEQUENCE [LARGE SCALE GENOMIC DNA]</scope>
    <source>
        <strain evidence="6 7">CV41</strain>
    </source>
</reference>
<keyword evidence="3 4" id="KW-0119">Carbohydrate metabolism</keyword>
<dbReference type="Gene3D" id="3.40.50.1360">
    <property type="match status" value="1"/>
</dbReference>
<dbReference type="EMBL" id="LSZP01000030">
    <property type="protein sequence ID" value="KXU36184.1"/>
    <property type="molecule type" value="Genomic_DNA"/>
</dbReference>
<dbReference type="InterPro" id="IPR004547">
    <property type="entry name" value="Glucosamine6P_isomerase"/>
</dbReference>
<dbReference type="UniPathway" id="UPA00629">
    <property type="reaction ID" value="UER00684"/>
</dbReference>
<comment type="function">
    <text evidence="4">Catalyzes the reversible isomerization-deamination of glucosamine 6-phosphate (GlcN6P) to form fructose 6-phosphate (Fru6P) and ammonium ion.</text>
</comment>
<feature type="active site" description="For ring-opening step" evidence="4">
    <location>
        <position position="136"/>
    </location>
</feature>
<dbReference type="InterPro" id="IPR037171">
    <property type="entry name" value="NagB/RpiA_transferase-like"/>
</dbReference>
<dbReference type="GO" id="GO:0006046">
    <property type="term" value="P:N-acetylglucosamine catabolic process"/>
    <property type="evidence" value="ECO:0007669"/>
    <property type="project" value="UniProtKB-UniRule"/>
</dbReference>
<feature type="active site" description="Proton acceptor; for ring-opening step" evidence="4">
    <location>
        <position position="138"/>
    </location>
</feature>
<dbReference type="Pfam" id="PF01182">
    <property type="entry name" value="Glucosamine_iso"/>
    <property type="match status" value="1"/>
</dbReference>
<comment type="caution">
    <text evidence="6">The sequence shown here is derived from an EMBL/GenBank/DDBJ whole genome shotgun (WGS) entry which is preliminary data.</text>
</comment>
<dbReference type="HAMAP" id="MF_01241">
    <property type="entry name" value="GlcN6P_deamin"/>
    <property type="match status" value="1"/>
</dbReference>
<dbReference type="AlphaFoldDB" id="A0A139SNV8"/>
<comment type="catalytic activity">
    <reaction evidence="1 4">
        <text>alpha-D-glucosamine 6-phosphate + H2O = beta-D-fructose 6-phosphate + NH4(+)</text>
        <dbReference type="Rhea" id="RHEA:12172"/>
        <dbReference type="ChEBI" id="CHEBI:15377"/>
        <dbReference type="ChEBI" id="CHEBI:28938"/>
        <dbReference type="ChEBI" id="CHEBI:57634"/>
        <dbReference type="ChEBI" id="CHEBI:75989"/>
        <dbReference type="EC" id="3.5.99.6"/>
    </reaction>
</comment>
<dbReference type="GO" id="GO:0006043">
    <property type="term" value="P:glucosamine catabolic process"/>
    <property type="evidence" value="ECO:0007669"/>
    <property type="project" value="TreeGrafter"/>
</dbReference>
<dbReference type="GO" id="GO:0005737">
    <property type="term" value="C:cytoplasm"/>
    <property type="evidence" value="ECO:0007669"/>
    <property type="project" value="TreeGrafter"/>
</dbReference>
<dbReference type="GO" id="GO:0019262">
    <property type="term" value="P:N-acetylneuraminate catabolic process"/>
    <property type="evidence" value="ECO:0007669"/>
    <property type="project" value="UniProtKB-UniRule"/>
</dbReference>
<comment type="similarity">
    <text evidence="4">Belongs to the glucosamine/galactosamine-6-phosphate isomerase family. NagB subfamily.</text>
</comment>
<dbReference type="PANTHER" id="PTHR11280:SF5">
    <property type="entry name" value="GLUCOSAMINE-6-PHOSPHATE ISOMERASE"/>
    <property type="match status" value="1"/>
</dbReference>
<dbReference type="InterPro" id="IPR018321">
    <property type="entry name" value="Glucosamine6P_isomerase_CS"/>
</dbReference>
<dbReference type="InterPro" id="IPR006148">
    <property type="entry name" value="Glc/Gal-6P_isomerase"/>
</dbReference>